<proteinExistence type="predicted"/>
<dbReference type="Pfam" id="PF05120">
    <property type="entry name" value="GvpG"/>
    <property type="match status" value="1"/>
</dbReference>
<dbReference type="OrthoDB" id="2405115at2"/>
<name>A0A317L4G3_9BACI</name>
<dbReference type="AlphaFoldDB" id="A0A317L4G3"/>
<dbReference type="InterPro" id="IPR007804">
    <property type="entry name" value="GvpG"/>
</dbReference>
<protein>
    <submittedName>
        <fullName evidence="1">Gas vesicle protein GvpG</fullName>
    </submittedName>
</protein>
<organism evidence="1 2">
    <name type="scientific">Gracilibacillus dipsosauri</name>
    <dbReference type="NCBI Taxonomy" id="178340"/>
    <lineage>
        <taxon>Bacteria</taxon>
        <taxon>Bacillati</taxon>
        <taxon>Bacillota</taxon>
        <taxon>Bacilli</taxon>
        <taxon>Bacillales</taxon>
        <taxon>Bacillaceae</taxon>
        <taxon>Gracilibacillus</taxon>
    </lineage>
</organism>
<dbReference type="EMBL" id="QGTD01000004">
    <property type="protein sequence ID" value="PWU69788.1"/>
    <property type="molecule type" value="Genomic_DNA"/>
</dbReference>
<evidence type="ECO:0000313" key="2">
    <source>
        <dbReference type="Proteomes" id="UP000245624"/>
    </source>
</evidence>
<comment type="caution">
    <text evidence="1">The sequence shown here is derived from an EMBL/GenBank/DDBJ whole genome shotgun (WGS) entry which is preliminary data.</text>
</comment>
<dbReference type="RefSeq" id="WP_054788113.1">
    <property type="nucleotide sequence ID" value="NZ_QGTD01000004.1"/>
</dbReference>
<evidence type="ECO:0000313" key="1">
    <source>
        <dbReference type="EMBL" id="PWU69788.1"/>
    </source>
</evidence>
<dbReference type="Proteomes" id="UP000245624">
    <property type="component" value="Unassembled WGS sequence"/>
</dbReference>
<reference evidence="1 2" key="1">
    <citation type="submission" date="2018-05" db="EMBL/GenBank/DDBJ databases">
        <title>Genomic analysis of Gracilibacillus dipsosauri DD1 reveals novel features of a salt-tolerant amylase.</title>
        <authorList>
            <person name="Deutch C.E."/>
            <person name="Yang S."/>
        </authorList>
    </citation>
    <scope>NUCLEOTIDE SEQUENCE [LARGE SCALE GENOMIC DNA]</scope>
    <source>
        <strain evidence="1 2">DD1</strain>
    </source>
</reference>
<accession>A0A317L4G3</accession>
<keyword evidence="2" id="KW-1185">Reference proteome</keyword>
<sequence length="85" mass="10196">MLHKLVTAPMRLVKTIGEKVQEEVDQELYDLPTIQQKLIHLQAIYEQGDLPEVEFKVREADLLTKYENAKQRELEQWEEMTKRRD</sequence>
<gene>
    <name evidence="1" type="ORF">DLJ74_02325</name>
</gene>